<evidence type="ECO:0000259" key="1">
    <source>
        <dbReference type="Pfam" id="PF20150"/>
    </source>
</evidence>
<evidence type="ECO:0000313" key="2">
    <source>
        <dbReference type="EMBL" id="KAK2607613.1"/>
    </source>
</evidence>
<keyword evidence="3" id="KW-1185">Reference proteome</keyword>
<dbReference type="PANTHER" id="PTHR35910:SF6">
    <property type="entry name" value="2EXR DOMAIN-CONTAINING PROTEIN"/>
    <property type="match status" value="1"/>
</dbReference>
<gene>
    <name evidence="2" type="ORF">N8I77_006276</name>
</gene>
<dbReference type="InterPro" id="IPR045518">
    <property type="entry name" value="2EXR"/>
</dbReference>
<feature type="domain" description="2EXR" evidence="1">
    <location>
        <begin position="65"/>
        <end position="159"/>
    </location>
</feature>
<sequence length="281" mass="32367">MDNPRGFRCRRGSSLTEPEVKDSVDEYMSPDILHVFREDRAETPATPLAGKTSSDSVASGSLLSFPQFQRLPVELRYLIWEAAVPEPTVVPRTWNNSKFRYNLQRNVPAVLQACTESRGLLVAQPQSAETVTAAPKYELVQTRGREDEGVYMDFEKDSIWIYRGYDINEAEVAAYANLRSLVMNWGLRPCWVDSAVDDGVRFIRKFPKLRLLTLLVDFKEHGWPDPSTLKGLRRLKRTEFKRIWALVRAAFRRAELDDPGWTAPSLHIVHRTENWCRQEAR</sequence>
<dbReference type="EMBL" id="JAUJFL010000003">
    <property type="protein sequence ID" value="KAK2607613.1"/>
    <property type="molecule type" value="Genomic_DNA"/>
</dbReference>
<dbReference type="PANTHER" id="PTHR35910">
    <property type="entry name" value="2EXR DOMAIN-CONTAINING PROTEIN"/>
    <property type="match status" value="1"/>
</dbReference>
<dbReference type="Pfam" id="PF20150">
    <property type="entry name" value="2EXR"/>
    <property type="match status" value="1"/>
</dbReference>
<name>A0AAD9W3M5_PHOAM</name>
<evidence type="ECO:0000313" key="3">
    <source>
        <dbReference type="Proteomes" id="UP001265746"/>
    </source>
</evidence>
<accession>A0AAD9W3M5</accession>
<protein>
    <recommendedName>
        <fullName evidence="1">2EXR domain-containing protein</fullName>
    </recommendedName>
</protein>
<dbReference type="Proteomes" id="UP001265746">
    <property type="component" value="Unassembled WGS sequence"/>
</dbReference>
<organism evidence="2 3">
    <name type="scientific">Phomopsis amygdali</name>
    <name type="common">Fusicoccum amygdali</name>
    <dbReference type="NCBI Taxonomy" id="1214568"/>
    <lineage>
        <taxon>Eukaryota</taxon>
        <taxon>Fungi</taxon>
        <taxon>Dikarya</taxon>
        <taxon>Ascomycota</taxon>
        <taxon>Pezizomycotina</taxon>
        <taxon>Sordariomycetes</taxon>
        <taxon>Sordariomycetidae</taxon>
        <taxon>Diaporthales</taxon>
        <taxon>Diaporthaceae</taxon>
        <taxon>Diaporthe</taxon>
    </lineage>
</organism>
<comment type="caution">
    <text evidence="2">The sequence shown here is derived from an EMBL/GenBank/DDBJ whole genome shotgun (WGS) entry which is preliminary data.</text>
</comment>
<reference evidence="2" key="1">
    <citation type="submission" date="2023-06" db="EMBL/GenBank/DDBJ databases">
        <authorList>
            <person name="Noh H."/>
        </authorList>
    </citation>
    <scope>NUCLEOTIDE SEQUENCE</scope>
    <source>
        <strain evidence="2">DUCC20226</strain>
    </source>
</reference>
<proteinExistence type="predicted"/>
<dbReference type="AlphaFoldDB" id="A0AAD9W3M5"/>